<dbReference type="InterPro" id="IPR026960">
    <property type="entry name" value="RVT-Znf"/>
</dbReference>
<gene>
    <name evidence="2" type="ORF">CK203_075201</name>
</gene>
<comment type="caution">
    <text evidence="2">The sequence shown here is derived from an EMBL/GenBank/DDBJ whole genome shotgun (WGS) entry which is preliminary data.</text>
</comment>
<dbReference type="EMBL" id="QGNW01001114">
    <property type="protein sequence ID" value="RVW55465.1"/>
    <property type="molecule type" value="Genomic_DNA"/>
</dbReference>
<dbReference type="AlphaFoldDB" id="A0A438F641"/>
<sequence>MLGRLMFGTMVDGALGPEDTTVWLDSKNRNFSVPVRVSFFAWEATWAKILTLDQLRRKGWRIPNRSYMYKEKKKWVIIFFIAQKHAICGN</sequence>
<dbReference type="Pfam" id="PF13966">
    <property type="entry name" value="zf-RVT"/>
    <property type="match status" value="1"/>
</dbReference>
<feature type="domain" description="Reverse transcriptase zinc-binding" evidence="1">
    <location>
        <begin position="31"/>
        <end position="73"/>
    </location>
</feature>
<accession>A0A438F641</accession>
<evidence type="ECO:0000313" key="2">
    <source>
        <dbReference type="EMBL" id="RVW55465.1"/>
    </source>
</evidence>
<name>A0A438F641_VITVI</name>
<organism evidence="2 3">
    <name type="scientific">Vitis vinifera</name>
    <name type="common">Grape</name>
    <dbReference type="NCBI Taxonomy" id="29760"/>
    <lineage>
        <taxon>Eukaryota</taxon>
        <taxon>Viridiplantae</taxon>
        <taxon>Streptophyta</taxon>
        <taxon>Embryophyta</taxon>
        <taxon>Tracheophyta</taxon>
        <taxon>Spermatophyta</taxon>
        <taxon>Magnoliopsida</taxon>
        <taxon>eudicotyledons</taxon>
        <taxon>Gunneridae</taxon>
        <taxon>Pentapetalae</taxon>
        <taxon>rosids</taxon>
        <taxon>Vitales</taxon>
        <taxon>Vitaceae</taxon>
        <taxon>Viteae</taxon>
        <taxon>Vitis</taxon>
    </lineage>
</organism>
<evidence type="ECO:0000313" key="3">
    <source>
        <dbReference type="Proteomes" id="UP000288805"/>
    </source>
</evidence>
<reference evidence="2 3" key="1">
    <citation type="journal article" date="2018" name="PLoS Genet.">
        <title>Population sequencing reveals clonal diversity and ancestral inbreeding in the grapevine cultivar Chardonnay.</title>
        <authorList>
            <person name="Roach M.J."/>
            <person name="Johnson D.L."/>
            <person name="Bohlmann J."/>
            <person name="van Vuuren H.J."/>
            <person name="Jones S.J."/>
            <person name="Pretorius I.S."/>
            <person name="Schmidt S.A."/>
            <person name="Borneman A.R."/>
        </authorList>
    </citation>
    <scope>NUCLEOTIDE SEQUENCE [LARGE SCALE GENOMIC DNA]</scope>
    <source>
        <strain evidence="3">cv. Chardonnay</strain>
        <tissue evidence="2">Leaf</tissue>
    </source>
</reference>
<proteinExistence type="predicted"/>
<protein>
    <recommendedName>
        <fullName evidence="1">Reverse transcriptase zinc-binding domain-containing protein</fullName>
    </recommendedName>
</protein>
<dbReference type="Proteomes" id="UP000288805">
    <property type="component" value="Unassembled WGS sequence"/>
</dbReference>
<evidence type="ECO:0000259" key="1">
    <source>
        <dbReference type="Pfam" id="PF13966"/>
    </source>
</evidence>